<proteinExistence type="predicted"/>
<feature type="domain" description="NADAR" evidence="1">
    <location>
        <begin position="8"/>
        <end position="139"/>
    </location>
</feature>
<dbReference type="InterPro" id="IPR012816">
    <property type="entry name" value="NADAR"/>
</dbReference>
<dbReference type="CDD" id="cd15457">
    <property type="entry name" value="NADAR"/>
    <property type="match status" value="1"/>
</dbReference>
<sequence>MIGPFRGKYRFLSNFWSCSVLYEGITYPSAEHAYQAAKTIDPQQRLLISQNCPTPGDAKRMGRTLTLRKDWDTMKLLVMKNVVRCKFTQNQTLRNKLILTGSEELIEVNTWRDIFWGIYQGKGQNHLGKLLMLVRSELQKVRNYHDNLSHRKS</sequence>
<dbReference type="Gene3D" id="1.10.357.40">
    <property type="entry name" value="YbiA-like"/>
    <property type="match status" value="1"/>
</dbReference>
<dbReference type="EMBL" id="LAZR01000401">
    <property type="protein sequence ID" value="KKN70547.1"/>
    <property type="molecule type" value="Genomic_DNA"/>
</dbReference>
<name>A0A0F9T6J7_9ZZZZ</name>
<dbReference type="InterPro" id="IPR037238">
    <property type="entry name" value="YbiA-like_sf"/>
</dbReference>
<dbReference type="Pfam" id="PF08719">
    <property type="entry name" value="NADAR"/>
    <property type="match status" value="1"/>
</dbReference>
<gene>
    <name evidence="2" type="ORF">LCGC14_0429780</name>
</gene>
<comment type="caution">
    <text evidence="2">The sequence shown here is derived from an EMBL/GenBank/DDBJ whole genome shotgun (WGS) entry which is preliminary data.</text>
</comment>
<dbReference type="AlphaFoldDB" id="A0A0F9T6J7"/>
<accession>A0A0F9T6J7</accession>
<evidence type="ECO:0000259" key="1">
    <source>
        <dbReference type="Pfam" id="PF08719"/>
    </source>
</evidence>
<protein>
    <recommendedName>
        <fullName evidence="1">NADAR domain-containing protein</fullName>
    </recommendedName>
</protein>
<evidence type="ECO:0000313" key="2">
    <source>
        <dbReference type="EMBL" id="KKN70547.1"/>
    </source>
</evidence>
<dbReference type="NCBIfam" id="TIGR02464">
    <property type="entry name" value="ribofla_fusion"/>
    <property type="match status" value="1"/>
</dbReference>
<reference evidence="2" key="1">
    <citation type="journal article" date="2015" name="Nature">
        <title>Complex archaea that bridge the gap between prokaryotes and eukaryotes.</title>
        <authorList>
            <person name="Spang A."/>
            <person name="Saw J.H."/>
            <person name="Jorgensen S.L."/>
            <person name="Zaremba-Niedzwiedzka K."/>
            <person name="Martijn J."/>
            <person name="Lind A.E."/>
            <person name="van Eijk R."/>
            <person name="Schleper C."/>
            <person name="Guy L."/>
            <person name="Ettema T.J."/>
        </authorList>
    </citation>
    <scope>NUCLEOTIDE SEQUENCE</scope>
</reference>
<dbReference type="SUPFAM" id="SSF143990">
    <property type="entry name" value="YbiA-like"/>
    <property type="match status" value="1"/>
</dbReference>
<organism evidence="2">
    <name type="scientific">marine sediment metagenome</name>
    <dbReference type="NCBI Taxonomy" id="412755"/>
    <lineage>
        <taxon>unclassified sequences</taxon>
        <taxon>metagenomes</taxon>
        <taxon>ecological metagenomes</taxon>
    </lineage>
</organism>